<feature type="region of interest" description="Disordered" evidence="1">
    <location>
        <begin position="342"/>
        <end position="363"/>
    </location>
</feature>
<keyword evidence="3" id="KW-1185">Reference proteome</keyword>
<accession>A0A813MCD5</accession>
<feature type="compositionally biased region" description="Basic and acidic residues" evidence="1">
    <location>
        <begin position="284"/>
        <end position="299"/>
    </location>
</feature>
<gene>
    <name evidence="2" type="ORF">OXX778_LOCUS2035</name>
</gene>
<dbReference type="Proteomes" id="UP000663879">
    <property type="component" value="Unassembled WGS sequence"/>
</dbReference>
<feature type="region of interest" description="Disordered" evidence="1">
    <location>
        <begin position="284"/>
        <end position="313"/>
    </location>
</feature>
<dbReference type="OrthoDB" id="10072261at2759"/>
<name>A0A813MCD5_9BILA</name>
<dbReference type="EMBL" id="CAJNOC010000147">
    <property type="protein sequence ID" value="CAF0719366.1"/>
    <property type="molecule type" value="Genomic_DNA"/>
</dbReference>
<evidence type="ECO:0000256" key="1">
    <source>
        <dbReference type="SAM" id="MobiDB-lite"/>
    </source>
</evidence>
<comment type="caution">
    <text evidence="2">The sequence shown here is derived from an EMBL/GenBank/DDBJ whole genome shotgun (WGS) entry which is preliminary data.</text>
</comment>
<feature type="compositionally biased region" description="Polar residues" evidence="1">
    <location>
        <begin position="300"/>
        <end position="313"/>
    </location>
</feature>
<feature type="compositionally biased region" description="Polar residues" evidence="1">
    <location>
        <begin position="344"/>
        <end position="362"/>
    </location>
</feature>
<proteinExistence type="predicted"/>
<reference evidence="2" key="1">
    <citation type="submission" date="2021-02" db="EMBL/GenBank/DDBJ databases">
        <authorList>
            <person name="Nowell W R."/>
        </authorList>
    </citation>
    <scope>NUCLEOTIDE SEQUENCE</scope>
    <source>
        <strain evidence="2">Ploen Becks lab</strain>
    </source>
</reference>
<evidence type="ECO:0000313" key="3">
    <source>
        <dbReference type="Proteomes" id="UP000663879"/>
    </source>
</evidence>
<organism evidence="2 3">
    <name type="scientific">Brachionus calyciflorus</name>
    <dbReference type="NCBI Taxonomy" id="104777"/>
    <lineage>
        <taxon>Eukaryota</taxon>
        <taxon>Metazoa</taxon>
        <taxon>Spiralia</taxon>
        <taxon>Gnathifera</taxon>
        <taxon>Rotifera</taxon>
        <taxon>Eurotatoria</taxon>
        <taxon>Monogononta</taxon>
        <taxon>Pseudotrocha</taxon>
        <taxon>Ploima</taxon>
        <taxon>Brachionidae</taxon>
        <taxon>Brachionus</taxon>
    </lineage>
</organism>
<dbReference type="AlphaFoldDB" id="A0A813MCD5"/>
<sequence>MDSLNKKFTINKDDCKLLTKLQIKKAQFLFENDYFIWNEAEMYLRFHEFFTNLPNSDLLYDNLCRATRVVFKLIHDVHFSSGDNAAHLKFYEVLDAWGALSIYIKKNDKFPQEFIDWFESIFLIYETKAKNNPEKVISNETILRLFLISGSDEKSALEAYNIMTCNNKIKLTFDRVVNLLKTIVTSSDITHFSHNLVPKLKHYLHVDKTEKPPDQVLRNYDYEMNDIYSNLSDWNSSNATLISNFDNFCQKLIEKSKSKSREKLFYGFNSLNYDKKNEIQERKISFNDKKSSSTHDLKRTSSSGTNTEPTSKNSFKISEFKREFKNPNSLSKSIHNLSGLKLESGSQSSSNYKQGYLSSTLSDNEDRRLKSRLNNPNKKYVEFLNSYQNEKSLKKFFNSSDGNWNKKEIKNIQSNYNGQNRRTSLSSSDENIYENTIIDSSKKNFSSLSQVKQEKMLKNILHEITSLNSKVDKKAKKVLKKNLNGSSLDTLNDIDSDQSCGSFEECSNEFTDTDLDEYIMREVNKLNRERLNQNSYSDNFRYFDLNPNDSSNRNKYTLEQDWSLSQNSTTFNKTLNEQKIINEVVHKLKPFLVKCVRKEVRSYFLKTKNI</sequence>
<evidence type="ECO:0000313" key="2">
    <source>
        <dbReference type="EMBL" id="CAF0719366.1"/>
    </source>
</evidence>
<protein>
    <submittedName>
        <fullName evidence="2">Uncharacterized protein</fullName>
    </submittedName>
</protein>